<comment type="similarity">
    <text evidence="1">Belongs to the glycosyltransferase 25 family.</text>
</comment>
<dbReference type="GO" id="GO:0016740">
    <property type="term" value="F:transferase activity"/>
    <property type="evidence" value="ECO:0007669"/>
    <property type="project" value="UniProtKB-KW"/>
</dbReference>
<keyword evidence="5" id="KW-1185">Reference proteome</keyword>
<evidence type="ECO:0000256" key="2">
    <source>
        <dbReference type="ARBA" id="ARBA00022676"/>
    </source>
</evidence>
<dbReference type="GeneID" id="63778167"/>
<dbReference type="CDD" id="cd06532">
    <property type="entry name" value="Glyco_transf_25"/>
    <property type="match status" value="1"/>
</dbReference>
<dbReference type="PANTHER" id="PTHR10730">
    <property type="entry name" value="PROCOLLAGEN-LYSINE,2-OXOGLUTARATE 5-DIOXYGENASE/GLYCOSYLTRANSFERASE 25 FAMILY MEMBER"/>
    <property type="match status" value="1"/>
</dbReference>
<dbReference type="EMBL" id="MCFJ01000005">
    <property type="protein sequence ID" value="ORY66120.1"/>
    <property type="molecule type" value="Genomic_DNA"/>
</dbReference>
<keyword evidence="2" id="KW-0328">Glycosyltransferase</keyword>
<evidence type="ECO:0000256" key="1">
    <source>
        <dbReference type="ARBA" id="ARBA00006721"/>
    </source>
</evidence>
<dbReference type="InterPro" id="IPR050757">
    <property type="entry name" value="Collagen_mod_GT25"/>
</dbReference>
<gene>
    <name evidence="4" type="ORF">BCR38DRAFT_456754</name>
</gene>
<sequence>MPLIAESQIPTISITNRVTQFEKVFVIGLPERTDKRDALVLMASLTGIKLTWLDGVKGSDVTNKALPLGWDPTKMPENNLGSWRGHTNAIRQILSADLSSALIMEDDMDWDVHLKPQLSLFASAAKKIQTQPADNLFSQLPSPLAAPSPYGQNWDMLWLGSCATTFDEHLPPDLQIPAQERDGRKILILDDETVPSWNHIKGNLSFGWEEYPPQTRIVHVPGDNICSFAYALSASGARKALEYLGLEGQHKAFDNHLSDLCRVRANGMRCVGVVPSLFVHHRPRGRVDGDSDINVGGGNGEIREVGMTENILYSTRLNLGNLLRGFQPERQWPD</sequence>
<keyword evidence="3 4" id="KW-0808">Transferase</keyword>
<dbReference type="AlphaFoldDB" id="A0A1Y2E3J0"/>
<dbReference type="PANTHER" id="PTHR10730:SF53">
    <property type="entry name" value="GLYCOSYLTRANSFERASE 25 FAMILY MEMBER"/>
    <property type="match status" value="1"/>
</dbReference>
<protein>
    <submittedName>
        <fullName evidence="4">Family 25 glycosyltransferase</fullName>
    </submittedName>
</protein>
<proteinExistence type="inferred from homology"/>
<evidence type="ECO:0000313" key="5">
    <source>
        <dbReference type="Proteomes" id="UP000193689"/>
    </source>
</evidence>
<dbReference type="RefSeq" id="XP_040717084.1">
    <property type="nucleotide sequence ID" value="XM_040861955.1"/>
</dbReference>
<evidence type="ECO:0000256" key="3">
    <source>
        <dbReference type="ARBA" id="ARBA00022679"/>
    </source>
</evidence>
<evidence type="ECO:0000313" key="4">
    <source>
        <dbReference type="EMBL" id="ORY66120.1"/>
    </source>
</evidence>
<name>A0A1Y2E3J0_9PEZI</name>
<dbReference type="InterPro" id="IPR002654">
    <property type="entry name" value="Glyco_trans_25"/>
</dbReference>
<dbReference type="Proteomes" id="UP000193689">
    <property type="component" value="Unassembled WGS sequence"/>
</dbReference>
<reference evidence="4 5" key="1">
    <citation type="submission" date="2016-07" db="EMBL/GenBank/DDBJ databases">
        <title>Pervasive Adenine N6-methylation of Active Genes in Fungi.</title>
        <authorList>
            <consortium name="DOE Joint Genome Institute"/>
            <person name="Mondo S.J."/>
            <person name="Dannebaum R.O."/>
            <person name="Kuo R.C."/>
            <person name="Labutti K."/>
            <person name="Haridas S."/>
            <person name="Kuo A."/>
            <person name="Salamov A."/>
            <person name="Ahrendt S.R."/>
            <person name="Lipzen A."/>
            <person name="Sullivan W."/>
            <person name="Andreopoulos W.B."/>
            <person name="Clum A."/>
            <person name="Lindquist E."/>
            <person name="Daum C."/>
            <person name="Ramamoorthy G.K."/>
            <person name="Gryganskyi A."/>
            <person name="Culley D."/>
            <person name="Magnuson J.K."/>
            <person name="James T.Y."/>
            <person name="O'Malley M.A."/>
            <person name="Stajich J.E."/>
            <person name="Spatafora J.W."/>
            <person name="Visel A."/>
            <person name="Grigoriev I.V."/>
        </authorList>
    </citation>
    <scope>NUCLEOTIDE SEQUENCE [LARGE SCALE GENOMIC DNA]</scope>
    <source>
        <strain evidence="4 5">CBS 129021</strain>
    </source>
</reference>
<organism evidence="4 5">
    <name type="scientific">Pseudomassariella vexata</name>
    <dbReference type="NCBI Taxonomy" id="1141098"/>
    <lineage>
        <taxon>Eukaryota</taxon>
        <taxon>Fungi</taxon>
        <taxon>Dikarya</taxon>
        <taxon>Ascomycota</taxon>
        <taxon>Pezizomycotina</taxon>
        <taxon>Sordariomycetes</taxon>
        <taxon>Xylariomycetidae</taxon>
        <taxon>Amphisphaeriales</taxon>
        <taxon>Pseudomassariaceae</taxon>
        <taxon>Pseudomassariella</taxon>
    </lineage>
</organism>
<dbReference type="InParanoid" id="A0A1Y2E3J0"/>
<accession>A0A1Y2E3J0</accession>
<dbReference type="OrthoDB" id="47375at2759"/>
<comment type="caution">
    <text evidence="4">The sequence shown here is derived from an EMBL/GenBank/DDBJ whole genome shotgun (WGS) entry which is preliminary data.</text>
</comment>